<organism evidence="1 2">
    <name type="scientific">Ancylostoma duodenale</name>
    <dbReference type="NCBI Taxonomy" id="51022"/>
    <lineage>
        <taxon>Eukaryota</taxon>
        <taxon>Metazoa</taxon>
        <taxon>Ecdysozoa</taxon>
        <taxon>Nematoda</taxon>
        <taxon>Chromadorea</taxon>
        <taxon>Rhabditida</taxon>
        <taxon>Rhabditina</taxon>
        <taxon>Rhabditomorpha</taxon>
        <taxon>Strongyloidea</taxon>
        <taxon>Ancylostomatidae</taxon>
        <taxon>Ancylostomatinae</taxon>
        <taxon>Ancylostoma</taxon>
    </lineage>
</organism>
<dbReference type="OrthoDB" id="5820458at2759"/>
<dbReference type="Proteomes" id="UP000054047">
    <property type="component" value="Unassembled WGS sequence"/>
</dbReference>
<dbReference type="Gene3D" id="1.10.490.10">
    <property type="entry name" value="Globins"/>
    <property type="match status" value="1"/>
</dbReference>
<accession>A0A0C2G6N5</accession>
<proteinExistence type="predicted"/>
<dbReference type="InterPro" id="IPR012292">
    <property type="entry name" value="Globin/Proto"/>
</dbReference>
<dbReference type="GO" id="GO:0020037">
    <property type="term" value="F:heme binding"/>
    <property type="evidence" value="ECO:0007669"/>
    <property type="project" value="InterPro"/>
</dbReference>
<evidence type="ECO:0000313" key="1">
    <source>
        <dbReference type="EMBL" id="KIH54584.1"/>
    </source>
</evidence>
<dbReference type="AlphaFoldDB" id="A0A0C2G6N5"/>
<dbReference type="GO" id="GO:0019825">
    <property type="term" value="F:oxygen binding"/>
    <property type="evidence" value="ECO:0007669"/>
    <property type="project" value="InterPro"/>
</dbReference>
<reference evidence="1 2" key="1">
    <citation type="submission" date="2013-12" db="EMBL/GenBank/DDBJ databases">
        <title>Draft genome of the parsitic nematode Ancylostoma duodenale.</title>
        <authorList>
            <person name="Mitreva M."/>
        </authorList>
    </citation>
    <scope>NUCLEOTIDE SEQUENCE [LARGE SCALE GENOMIC DNA]</scope>
    <source>
        <strain evidence="1 2">Zhejiang</strain>
    </source>
</reference>
<keyword evidence="2" id="KW-1185">Reference proteome</keyword>
<protein>
    <submittedName>
        <fullName evidence="1">Uncharacterized protein</fullName>
    </submittedName>
</protein>
<dbReference type="EMBL" id="KN738861">
    <property type="protein sequence ID" value="KIH54584.1"/>
    <property type="molecule type" value="Genomic_DNA"/>
</dbReference>
<name>A0A0C2G6N5_9BILA</name>
<gene>
    <name evidence="1" type="ORF">ANCDUO_15269</name>
</gene>
<sequence length="62" mass="7102">MDPELWSVSDSPQSETFFTVYVNFLASRGPLSDEQKKAWALLDEVFDEECQSHLKELGLPHC</sequence>
<evidence type="ECO:0000313" key="2">
    <source>
        <dbReference type="Proteomes" id="UP000054047"/>
    </source>
</evidence>